<dbReference type="EMBL" id="CP159992">
    <property type="protein sequence ID" value="XCP93575.1"/>
    <property type="molecule type" value="Genomic_DNA"/>
</dbReference>
<feature type="transmembrane region" description="Helical" evidence="1">
    <location>
        <begin position="43"/>
        <end position="61"/>
    </location>
</feature>
<dbReference type="RefSeq" id="WP_342554527.1">
    <property type="nucleotide sequence ID" value="NZ_CP159992.1"/>
</dbReference>
<sequence>MELITYRRSIVFYKAITSLLFVLLGIFMIAVVEKGTLGWFQPIYYVTMFVLSVWFFGPLFFKFTYFLMTKPLLLSYDQYHVFLRNRKSIPWSSIKKIEIIGSTTNKLAQPVPDMYRLTLLNRSQIDISTHFLLTNKELTDGFKTLQTAWSQNKHRKNEGE</sequence>
<dbReference type="NCBIfam" id="NF041635">
    <property type="entry name" value="STM3941_fam"/>
    <property type="match status" value="1"/>
</dbReference>
<feature type="transmembrane region" description="Helical" evidence="1">
    <location>
        <begin position="12"/>
        <end position="31"/>
    </location>
</feature>
<gene>
    <name evidence="2" type="ORF">ABXS70_20520</name>
</gene>
<protein>
    <submittedName>
        <fullName evidence="2">STM3941 family protein</fullName>
    </submittedName>
</protein>
<organism evidence="2">
    <name type="scientific">Paenibacillus sp. AN1007</name>
    <dbReference type="NCBI Taxonomy" id="3151385"/>
    <lineage>
        <taxon>Bacteria</taxon>
        <taxon>Bacillati</taxon>
        <taxon>Bacillota</taxon>
        <taxon>Bacilli</taxon>
        <taxon>Bacillales</taxon>
        <taxon>Paenibacillaceae</taxon>
        <taxon>Paenibacillus</taxon>
    </lineage>
</organism>
<keyword evidence="1" id="KW-0472">Membrane</keyword>
<evidence type="ECO:0000313" key="2">
    <source>
        <dbReference type="EMBL" id="XCP93575.1"/>
    </source>
</evidence>
<evidence type="ECO:0000256" key="1">
    <source>
        <dbReference type="SAM" id="Phobius"/>
    </source>
</evidence>
<dbReference type="AlphaFoldDB" id="A0AAU8NBX4"/>
<keyword evidence="1" id="KW-1133">Transmembrane helix</keyword>
<name>A0AAU8NBX4_9BACL</name>
<dbReference type="InterPro" id="IPR048136">
    <property type="entry name" value="STM3941-like"/>
</dbReference>
<keyword evidence="1" id="KW-0812">Transmembrane</keyword>
<proteinExistence type="predicted"/>
<accession>A0AAU8NBX4</accession>
<reference evidence="2" key="1">
    <citation type="submission" date="2024-05" db="EMBL/GenBank/DDBJ databases">
        <title>Draft genome assemblies of 36 bacteria isolated from hibernating arctic ground squirrels.</title>
        <authorList>
            <person name="McKee H."/>
            <person name="Mullen L."/>
            <person name="Drown D.M."/>
            <person name="Duddleston K.N."/>
        </authorList>
    </citation>
    <scope>NUCLEOTIDE SEQUENCE</scope>
    <source>
        <strain evidence="2">AN1007</strain>
    </source>
</reference>